<dbReference type="PRINTS" id="PR00598">
    <property type="entry name" value="HTHMARR"/>
</dbReference>
<evidence type="ECO:0000259" key="6">
    <source>
        <dbReference type="PROSITE" id="PS50995"/>
    </source>
</evidence>
<keyword evidence="5" id="KW-0804">Transcription</keyword>
<keyword evidence="3" id="KW-0805">Transcription regulation</keyword>
<evidence type="ECO:0000313" key="8">
    <source>
        <dbReference type="Proteomes" id="UP000431092"/>
    </source>
</evidence>
<comment type="subcellular location">
    <subcellularLocation>
        <location evidence="1">Cytoplasm</location>
    </subcellularLocation>
</comment>
<evidence type="ECO:0000256" key="2">
    <source>
        <dbReference type="ARBA" id="ARBA00022490"/>
    </source>
</evidence>
<dbReference type="InterPro" id="IPR039422">
    <property type="entry name" value="MarR/SlyA-like"/>
</dbReference>
<keyword evidence="4" id="KW-0238">DNA-binding</keyword>
<dbReference type="Gene3D" id="1.10.10.10">
    <property type="entry name" value="Winged helix-like DNA-binding domain superfamily/Winged helix DNA-binding domain"/>
    <property type="match status" value="1"/>
</dbReference>
<dbReference type="PANTHER" id="PTHR33164">
    <property type="entry name" value="TRANSCRIPTIONAL REGULATOR, MARR FAMILY"/>
    <property type="match status" value="1"/>
</dbReference>
<organism evidence="7 8">
    <name type="scientific">Arsenicicoccus cauae</name>
    <dbReference type="NCBI Taxonomy" id="2663847"/>
    <lineage>
        <taxon>Bacteria</taxon>
        <taxon>Bacillati</taxon>
        <taxon>Actinomycetota</taxon>
        <taxon>Actinomycetes</taxon>
        <taxon>Micrococcales</taxon>
        <taxon>Intrasporangiaceae</taxon>
        <taxon>Arsenicicoccus</taxon>
    </lineage>
</organism>
<reference evidence="7 8" key="1">
    <citation type="submission" date="2019-11" db="EMBL/GenBank/DDBJ databases">
        <title>Whole genome sequencing identifies a novel species of the genus Arsenicicoccus isolated from human blood.</title>
        <authorList>
            <person name="Jeong J.H."/>
            <person name="Kweon O.J."/>
            <person name="Kim H.R."/>
            <person name="Kim T.-H."/>
            <person name="Ha S.-M."/>
            <person name="Lee M.-K."/>
        </authorList>
    </citation>
    <scope>NUCLEOTIDE SEQUENCE [LARGE SCALE GENOMIC DNA]</scope>
    <source>
        <strain evidence="7 8">MKL-02</strain>
    </source>
</reference>
<evidence type="ECO:0000256" key="1">
    <source>
        <dbReference type="ARBA" id="ARBA00004496"/>
    </source>
</evidence>
<dbReference type="SMART" id="SM00347">
    <property type="entry name" value="HTH_MARR"/>
    <property type="match status" value="1"/>
</dbReference>
<evidence type="ECO:0000256" key="4">
    <source>
        <dbReference type="ARBA" id="ARBA00023125"/>
    </source>
</evidence>
<name>A0A6I3I3S9_9MICO</name>
<dbReference type="PANTHER" id="PTHR33164:SF5">
    <property type="entry name" value="ORGANIC HYDROPEROXIDE RESISTANCE TRANSCRIPTIONAL REGULATOR"/>
    <property type="match status" value="1"/>
</dbReference>
<gene>
    <name evidence="7" type="ORF">GGG17_02360</name>
</gene>
<dbReference type="InterPro" id="IPR036390">
    <property type="entry name" value="WH_DNA-bd_sf"/>
</dbReference>
<keyword evidence="2" id="KW-0963">Cytoplasm</keyword>
<dbReference type="InterPro" id="IPR000835">
    <property type="entry name" value="HTH_MarR-typ"/>
</dbReference>
<dbReference type="GO" id="GO:0006950">
    <property type="term" value="P:response to stress"/>
    <property type="evidence" value="ECO:0007669"/>
    <property type="project" value="TreeGrafter"/>
</dbReference>
<evidence type="ECO:0000256" key="5">
    <source>
        <dbReference type="ARBA" id="ARBA00023163"/>
    </source>
</evidence>
<dbReference type="PROSITE" id="PS50995">
    <property type="entry name" value="HTH_MARR_2"/>
    <property type="match status" value="1"/>
</dbReference>
<dbReference type="InterPro" id="IPR055166">
    <property type="entry name" value="Transc_reg_Sar_Rot_HTH"/>
</dbReference>
<dbReference type="SUPFAM" id="SSF46785">
    <property type="entry name" value="Winged helix' DNA-binding domain"/>
    <property type="match status" value="1"/>
</dbReference>
<evidence type="ECO:0000256" key="3">
    <source>
        <dbReference type="ARBA" id="ARBA00023015"/>
    </source>
</evidence>
<dbReference type="EMBL" id="WLVL01000007">
    <property type="protein sequence ID" value="MTB70834.1"/>
    <property type="molecule type" value="Genomic_DNA"/>
</dbReference>
<proteinExistence type="predicted"/>
<dbReference type="AlphaFoldDB" id="A0A6I3I3S9"/>
<feature type="domain" description="HTH marR-type" evidence="6">
    <location>
        <begin position="11"/>
        <end position="141"/>
    </location>
</feature>
<dbReference type="GO" id="GO:0003677">
    <property type="term" value="F:DNA binding"/>
    <property type="evidence" value="ECO:0007669"/>
    <property type="project" value="UniProtKB-KW"/>
</dbReference>
<dbReference type="Pfam" id="PF22381">
    <property type="entry name" value="Staph_reg_Sar_Rot"/>
    <property type="match status" value="1"/>
</dbReference>
<dbReference type="GO" id="GO:0005737">
    <property type="term" value="C:cytoplasm"/>
    <property type="evidence" value="ECO:0007669"/>
    <property type="project" value="UniProtKB-SubCell"/>
</dbReference>
<evidence type="ECO:0000313" key="7">
    <source>
        <dbReference type="EMBL" id="MTB70834.1"/>
    </source>
</evidence>
<dbReference type="Proteomes" id="UP000431092">
    <property type="component" value="Unassembled WGS sequence"/>
</dbReference>
<keyword evidence="8" id="KW-1185">Reference proteome</keyword>
<protein>
    <submittedName>
        <fullName evidence="7">MarR family transcriptional regulator</fullName>
    </submittedName>
</protein>
<sequence>MSVMEEDLVLEQQLCFALYSASRAATGAYREGLTRLGLTYTQYVTLLALWESDGAGVSALGERLRLDSGTLSPVLRRLEAAGHVERRRDIRDERRVTIHLTEQGRALEAEGAGLRRQLHDSLHLTPLEAEMLRSLAQRFCRPPTPHDPTEGNTP</sequence>
<comment type="caution">
    <text evidence="7">The sequence shown here is derived from an EMBL/GenBank/DDBJ whole genome shotgun (WGS) entry which is preliminary data.</text>
</comment>
<dbReference type="InterPro" id="IPR036388">
    <property type="entry name" value="WH-like_DNA-bd_sf"/>
</dbReference>
<accession>A0A6I3I3S9</accession>
<dbReference type="GO" id="GO:0003700">
    <property type="term" value="F:DNA-binding transcription factor activity"/>
    <property type="evidence" value="ECO:0007669"/>
    <property type="project" value="InterPro"/>
</dbReference>